<keyword evidence="3 5" id="KW-0012">Acyltransferase</keyword>
<sequence length="315" mass="33851">MYNKRDKIRNERCIMSKNFDDLLSKLKGIQRKKLAVAVAQDEPVLEAVKEANDKGIADAILVGNKEEISLIAKNIGMDLNKFEIVNIEEPKKATLHAVELVSIGRADMLMKGLVDTATFLRSVLNKEVGLRTGSLMSHVAVFEIEGFDRLILLTDAAFNTYPELKDKAQIIKNSVVVAKACGIQTPKVAPICAVEVVNPDMQATVDAALLSKMSDRGQIKGCIVDGPLALDNALSIEAAEHKGVSGSVAGNADILLLPNIETANVMYKTLTYTAHTKNGGILVGTSAPVILTSRADSFETKVNSIVLAALVAENK</sequence>
<dbReference type="NCBIfam" id="TIGR02706">
    <property type="entry name" value="P_butyryltrans"/>
    <property type="match status" value="1"/>
</dbReference>
<comment type="caution">
    <text evidence="5">The sequence shown here is derived from an EMBL/GenBank/DDBJ whole genome shotgun (WGS) entry which is preliminary data.</text>
</comment>
<evidence type="ECO:0000256" key="1">
    <source>
        <dbReference type="ARBA" id="ARBA00005656"/>
    </source>
</evidence>
<evidence type="ECO:0000259" key="4">
    <source>
        <dbReference type="Pfam" id="PF01515"/>
    </source>
</evidence>
<dbReference type="RefSeq" id="WP_186835015.1">
    <property type="nucleotide sequence ID" value="NZ_JACOOQ010000008.1"/>
</dbReference>
<evidence type="ECO:0000313" key="5">
    <source>
        <dbReference type="EMBL" id="MBC5640053.1"/>
    </source>
</evidence>
<dbReference type="PANTHER" id="PTHR43356:SF2">
    <property type="entry name" value="PHOSPHATE ACETYLTRANSFERASE"/>
    <property type="match status" value="1"/>
</dbReference>
<evidence type="ECO:0000256" key="2">
    <source>
        <dbReference type="ARBA" id="ARBA00022679"/>
    </source>
</evidence>
<evidence type="ECO:0000313" key="6">
    <source>
        <dbReference type="Proteomes" id="UP000662088"/>
    </source>
</evidence>
<dbReference type="InterPro" id="IPR014079">
    <property type="entry name" value="Phosphate_butyryltransferase"/>
</dbReference>
<accession>A0A8I0ADI5</accession>
<comment type="similarity">
    <text evidence="1">Belongs to the phosphate acetyltransferase and butyryltransferase family.</text>
</comment>
<feature type="domain" description="Phosphate acetyl/butaryl transferase" evidence="4">
    <location>
        <begin position="92"/>
        <end position="309"/>
    </location>
</feature>
<dbReference type="InterPro" id="IPR050500">
    <property type="entry name" value="Phos_Acetyltrans/Butyryltrans"/>
</dbReference>
<gene>
    <name evidence="5" type="primary">ptb</name>
    <name evidence="5" type="ORF">H8R92_06325</name>
</gene>
<reference evidence="5" key="1">
    <citation type="submission" date="2020-08" db="EMBL/GenBank/DDBJ databases">
        <title>Genome public.</title>
        <authorList>
            <person name="Liu C."/>
            <person name="Sun Q."/>
        </authorList>
    </citation>
    <scope>NUCLEOTIDE SEQUENCE</scope>
    <source>
        <strain evidence="5">NSJ-42</strain>
    </source>
</reference>
<dbReference type="InterPro" id="IPR002505">
    <property type="entry name" value="PTA_PTB"/>
</dbReference>
<dbReference type="GO" id="GO:0019605">
    <property type="term" value="P:butyrate metabolic process"/>
    <property type="evidence" value="ECO:0007669"/>
    <property type="project" value="InterPro"/>
</dbReference>
<dbReference type="GO" id="GO:0050182">
    <property type="term" value="F:phosphate butyryltransferase activity"/>
    <property type="evidence" value="ECO:0007669"/>
    <property type="project" value="UniProtKB-EC"/>
</dbReference>
<dbReference type="Gene3D" id="3.40.718.10">
    <property type="entry name" value="Isopropylmalate Dehydrogenase"/>
    <property type="match status" value="1"/>
</dbReference>
<dbReference type="SUPFAM" id="SSF53659">
    <property type="entry name" value="Isocitrate/Isopropylmalate dehydrogenase-like"/>
    <property type="match status" value="1"/>
</dbReference>
<organism evidence="5 6">
    <name type="scientific">Clostridium lentum</name>
    <dbReference type="NCBI Taxonomy" id="2763037"/>
    <lineage>
        <taxon>Bacteria</taxon>
        <taxon>Bacillati</taxon>
        <taxon>Bacillota</taxon>
        <taxon>Clostridia</taxon>
        <taxon>Eubacteriales</taxon>
        <taxon>Clostridiaceae</taxon>
        <taxon>Clostridium</taxon>
    </lineage>
</organism>
<protein>
    <submittedName>
        <fullName evidence="5">Phosphate butyryltransferase</fullName>
        <ecNumber evidence="5">2.3.1.19</ecNumber>
    </submittedName>
</protein>
<dbReference type="NCBIfam" id="NF004472">
    <property type="entry name" value="PRK05805.1"/>
    <property type="match status" value="1"/>
</dbReference>
<proteinExistence type="inferred from homology"/>
<keyword evidence="2 5" id="KW-0808">Transferase</keyword>
<keyword evidence="6" id="KW-1185">Reference proteome</keyword>
<dbReference type="EMBL" id="JACOOQ010000008">
    <property type="protein sequence ID" value="MBC5640053.1"/>
    <property type="molecule type" value="Genomic_DNA"/>
</dbReference>
<dbReference type="Pfam" id="PF01515">
    <property type="entry name" value="PTA_PTB"/>
    <property type="match status" value="1"/>
</dbReference>
<name>A0A8I0ADI5_9CLOT</name>
<dbReference type="InterPro" id="IPR012147">
    <property type="entry name" value="P_Ac_Bu_trans"/>
</dbReference>
<dbReference type="PIRSF" id="PIRSF000428">
    <property type="entry name" value="P_Ac_trans"/>
    <property type="match status" value="1"/>
</dbReference>
<dbReference type="AlphaFoldDB" id="A0A8I0ADI5"/>
<dbReference type="NCBIfam" id="NF006045">
    <property type="entry name" value="PRK08190.1"/>
    <property type="match status" value="1"/>
</dbReference>
<dbReference type="Proteomes" id="UP000662088">
    <property type="component" value="Unassembled WGS sequence"/>
</dbReference>
<evidence type="ECO:0000256" key="3">
    <source>
        <dbReference type="ARBA" id="ARBA00023315"/>
    </source>
</evidence>
<dbReference type="PANTHER" id="PTHR43356">
    <property type="entry name" value="PHOSPHATE ACETYLTRANSFERASE"/>
    <property type="match status" value="1"/>
</dbReference>
<dbReference type="EC" id="2.3.1.19" evidence="5"/>